<reference evidence="2 3" key="1">
    <citation type="journal article" name="Sci. Rep.">
        <title>Genome-scale phylogenetic analyses confirm Olpidium as the closest living zoosporic fungus to the non-flagellated, terrestrial fungi.</title>
        <authorList>
            <person name="Chang Y."/>
            <person name="Rochon D."/>
            <person name="Sekimoto S."/>
            <person name="Wang Y."/>
            <person name="Chovatia M."/>
            <person name="Sandor L."/>
            <person name="Salamov A."/>
            <person name="Grigoriev I.V."/>
            <person name="Stajich J.E."/>
            <person name="Spatafora J.W."/>
        </authorList>
    </citation>
    <scope>NUCLEOTIDE SEQUENCE [LARGE SCALE GENOMIC DNA]</scope>
    <source>
        <strain evidence="2">S191</strain>
    </source>
</reference>
<feature type="compositionally biased region" description="Basic and acidic residues" evidence="1">
    <location>
        <begin position="260"/>
        <end position="269"/>
    </location>
</feature>
<dbReference type="AlphaFoldDB" id="A0A8H8A1D5"/>
<feature type="compositionally biased region" description="Basic and acidic residues" evidence="1">
    <location>
        <begin position="241"/>
        <end position="254"/>
    </location>
</feature>
<feature type="compositionally biased region" description="Low complexity" evidence="1">
    <location>
        <begin position="131"/>
        <end position="144"/>
    </location>
</feature>
<protein>
    <submittedName>
        <fullName evidence="2">Uncharacterized protein</fullName>
    </submittedName>
</protein>
<feature type="non-terminal residue" evidence="2">
    <location>
        <position position="1"/>
    </location>
</feature>
<sequence>INQKKKINNGHSHRHDVLRVRRAAAGGALAEGVAERAPPEELPLPARVDGRVDVELDGAGARSRAEEQDAHRQADGEREAPDRDAHGPLGGVEAAFGLESVRAELHDAELDHQRARHDGRKQPVPEDPPEDVVGPVGPPAVDLVGDVEQDERVEHGRADRRAERFAARGLRAGERHQVGEKRRPAVQERHAGGEEHGRLAEDHALHVPVDEGLLLRVYRRAGQELGLVGLVGGEGESAQGVHEKVDPEQLHGGEDGLAGRVDDRRHQGEQDGGDVDGELEHQELADALGHGTAPDERGHDGHEVVVQKDDRGGLLGDAGSRDAHGKTDVGRLEGRAVVSAVSRNRDGLAEALQVLDENLFVFGGGPGEDAEFREHPVERRQLAGGDMLPDAGTGRLVVVVVVGVGA</sequence>
<comment type="caution">
    <text evidence="2">The sequence shown here is derived from an EMBL/GenBank/DDBJ whole genome shotgun (WGS) entry which is preliminary data.</text>
</comment>
<gene>
    <name evidence="2" type="ORF">BJ554DRAFT_8288</name>
</gene>
<feature type="compositionally biased region" description="Basic and acidic residues" evidence="1">
    <location>
        <begin position="101"/>
        <end position="113"/>
    </location>
</feature>
<feature type="compositionally biased region" description="Basic and acidic residues" evidence="1">
    <location>
        <begin position="150"/>
        <end position="197"/>
    </location>
</feature>
<evidence type="ECO:0000256" key="1">
    <source>
        <dbReference type="SAM" id="MobiDB-lite"/>
    </source>
</evidence>
<evidence type="ECO:0000313" key="2">
    <source>
        <dbReference type="EMBL" id="KAG5463349.1"/>
    </source>
</evidence>
<feature type="region of interest" description="Disordered" evidence="1">
    <location>
        <begin position="27"/>
        <end position="197"/>
    </location>
</feature>
<feature type="region of interest" description="Disordered" evidence="1">
    <location>
        <begin position="238"/>
        <end position="276"/>
    </location>
</feature>
<dbReference type="Proteomes" id="UP000673691">
    <property type="component" value="Unassembled WGS sequence"/>
</dbReference>
<keyword evidence="3" id="KW-1185">Reference proteome</keyword>
<feature type="compositionally biased region" description="Basic and acidic residues" evidence="1">
    <location>
        <begin position="63"/>
        <end position="86"/>
    </location>
</feature>
<proteinExistence type="predicted"/>
<dbReference type="EMBL" id="JAEFCI010000735">
    <property type="protein sequence ID" value="KAG5463349.1"/>
    <property type="molecule type" value="Genomic_DNA"/>
</dbReference>
<organism evidence="2 3">
    <name type="scientific">Olpidium bornovanus</name>
    <dbReference type="NCBI Taxonomy" id="278681"/>
    <lineage>
        <taxon>Eukaryota</taxon>
        <taxon>Fungi</taxon>
        <taxon>Fungi incertae sedis</taxon>
        <taxon>Olpidiomycota</taxon>
        <taxon>Olpidiomycotina</taxon>
        <taxon>Olpidiomycetes</taxon>
        <taxon>Olpidiales</taxon>
        <taxon>Olpidiaceae</taxon>
        <taxon>Olpidium</taxon>
    </lineage>
</organism>
<feature type="non-terminal residue" evidence="2">
    <location>
        <position position="406"/>
    </location>
</feature>
<evidence type="ECO:0000313" key="3">
    <source>
        <dbReference type="Proteomes" id="UP000673691"/>
    </source>
</evidence>
<accession>A0A8H8A1D5</accession>
<name>A0A8H8A1D5_9FUNG</name>